<evidence type="ECO:0000313" key="3">
    <source>
        <dbReference type="Proteomes" id="UP000608955"/>
    </source>
</evidence>
<accession>A0A918Y1S4</accession>
<name>A0A918Y1S4_9ACTN</name>
<dbReference type="AlphaFoldDB" id="A0A918Y1S4"/>
<feature type="region of interest" description="Disordered" evidence="1">
    <location>
        <begin position="48"/>
        <end position="76"/>
    </location>
</feature>
<reference evidence="2" key="1">
    <citation type="journal article" date="2014" name="Int. J. Syst. Evol. Microbiol.">
        <title>Complete genome sequence of Corynebacterium casei LMG S-19264T (=DSM 44701T), isolated from a smear-ripened cheese.</title>
        <authorList>
            <consortium name="US DOE Joint Genome Institute (JGI-PGF)"/>
            <person name="Walter F."/>
            <person name="Albersmeier A."/>
            <person name="Kalinowski J."/>
            <person name="Ruckert C."/>
        </authorList>
    </citation>
    <scope>NUCLEOTIDE SEQUENCE</scope>
    <source>
        <strain evidence="2">JCM 4654</strain>
    </source>
</reference>
<dbReference type="Proteomes" id="UP000608955">
    <property type="component" value="Unassembled WGS sequence"/>
</dbReference>
<reference evidence="2" key="2">
    <citation type="submission" date="2020-09" db="EMBL/GenBank/DDBJ databases">
        <authorList>
            <person name="Sun Q."/>
            <person name="Ohkuma M."/>
        </authorList>
    </citation>
    <scope>NUCLEOTIDE SEQUENCE</scope>
    <source>
        <strain evidence="2">JCM 4654</strain>
    </source>
</reference>
<dbReference type="EMBL" id="BMVF01000003">
    <property type="protein sequence ID" value="GHD86137.1"/>
    <property type="molecule type" value="Genomic_DNA"/>
</dbReference>
<sequence>MSGTPGPERRPISTRRAAVGTGVFEPFGIDMFAPIACRPGRVPAVARPAARPNLFPPGPGLPRKSGGTGPGRPPVTRRELAIYPIRAPIGAPFCQVRSHWGSHVTADTENNPLIGLPNQHIVGLTYVP</sequence>
<evidence type="ECO:0000256" key="1">
    <source>
        <dbReference type="SAM" id="MobiDB-lite"/>
    </source>
</evidence>
<gene>
    <name evidence="2" type="ORF">GCM10010508_13020</name>
</gene>
<organism evidence="2 3">
    <name type="scientific">Streptomyces naganishii JCM 4654</name>
    <dbReference type="NCBI Taxonomy" id="1306179"/>
    <lineage>
        <taxon>Bacteria</taxon>
        <taxon>Bacillati</taxon>
        <taxon>Actinomycetota</taxon>
        <taxon>Actinomycetes</taxon>
        <taxon>Kitasatosporales</taxon>
        <taxon>Streptomycetaceae</taxon>
        <taxon>Streptomyces</taxon>
    </lineage>
</organism>
<keyword evidence="3" id="KW-1185">Reference proteome</keyword>
<proteinExistence type="predicted"/>
<comment type="caution">
    <text evidence="2">The sequence shown here is derived from an EMBL/GenBank/DDBJ whole genome shotgun (WGS) entry which is preliminary data.</text>
</comment>
<protein>
    <submittedName>
        <fullName evidence="2">Uncharacterized protein</fullName>
    </submittedName>
</protein>
<evidence type="ECO:0000313" key="2">
    <source>
        <dbReference type="EMBL" id="GHD86137.1"/>
    </source>
</evidence>